<evidence type="ECO:0000256" key="2">
    <source>
        <dbReference type="SAM" id="Phobius"/>
    </source>
</evidence>
<evidence type="ECO:0000313" key="4">
    <source>
        <dbReference type="Proteomes" id="UP000288361"/>
    </source>
</evidence>
<protein>
    <submittedName>
        <fullName evidence="3">CcoQ/FixQ family Cbb3-type cytochrome c oxidase assembly chaperone</fullName>
    </submittedName>
</protein>
<dbReference type="InterPro" id="IPR008621">
    <property type="entry name" value="Cbb3-typ_cyt_oxidase_comp"/>
</dbReference>
<dbReference type="EMBL" id="PIQA01000001">
    <property type="protein sequence ID" value="RUO67653.1"/>
    <property type="molecule type" value="Genomic_DNA"/>
</dbReference>
<reference evidence="3 4" key="1">
    <citation type="journal article" date="2011" name="Front. Microbiol.">
        <title>Genomic signatures of strain selection and enhancement in Bacillus atrophaeus var. globigii, a historical biowarfare simulant.</title>
        <authorList>
            <person name="Gibbons H.S."/>
            <person name="Broomall S.M."/>
            <person name="McNew L.A."/>
            <person name="Daligault H."/>
            <person name="Chapman C."/>
            <person name="Bruce D."/>
            <person name="Karavis M."/>
            <person name="Krepps M."/>
            <person name="McGregor P.A."/>
            <person name="Hong C."/>
            <person name="Park K.H."/>
            <person name="Akmal A."/>
            <person name="Feldman A."/>
            <person name="Lin J.S."/>
            <person name="Chang W.E."/>
            <person name="Higgs B.W."/>
            <person name="Demirev P."/>
            <person name="Lindquist J."/>
            <person name="Liem A."/>
            <person name="Fochler E."/>
            <person name="Read T.D."/>
            <person name="Tapia R."/>
            <person name="Johnson S."/>
            <person name="Bishop-Lilly K.A."/>
            <person name="Detter C."/>
            <person name="Han C."/>
            <person name="Sozhamannan S."/>
            <person name="Rosenzweig C.N."/>
            <person name="Skowronski E.W."/>
        </authorList>
    </citation>
    <scope>NUCLEOTIDE SEQUENCE [LARGE SCALE GENOMIC DNA]</scope>
    <source>
        <strain evidence="3 4">TPS4-2</strain>
    </source>
</reference>
<dbReference type="Pfam" id="PF05545">
    <property type="entry name" value="FixQ"/>
    <property type="match status" value="1"/>
</dbReference>
<proteinExistence type="predicted"/>
<dbReference type="CDD" id="cd01324">
    <property type="entry name" value="cbb3_Oxidase_CcoQ"/>
    <property type="match status" value="1"/>
</dbReference>
<evidence type="ECO:0000313" key="3">
    <source>
        <dbReference type="EMBL" id="RUO67653.1"/>
    </source>
</evidence>
<keyword evidence="2" id="KW-0472">Membrane</keyword>
<comment type="caution">
    <text evidence="3">The sequence shown here is derived from an EMBL/GenBank/DDBJ whole genome shotgun (WGS) entry which is preliminary data.</text>
</comment>
<keyword evidence="2" id="KW-0812">Transmembrane</keyword>
<dbReference type="RefSeq" id="WP_126751310.1">
    <property type="nucleotide sequence ID" value="NZ_JBHUMT010000016.1"/>
</dbReference>
<organism evidence="3 4">
    <name type="scientific">Idiomarina piscisalsi</name>
    <dbReference type="NCBI Taxonomy" id="1096243"/>
    <lineage>
        <taxon>Bacteria</taxon>
        <taxon>Pseudomonadati</taxon>
        <taxon>Pseudomonadota</taxon>
        <taxon>Gammaproteobacteria</taxon>
        <taxon>Alteromonadales</taxon>
        <taxon>Idiomarinaceae</taxon>
        <taxon>Idiomarina</taxon>
    </lineage>
</organism>
<evidence type="ECO:0000256" key="1">
    <source>
        <dbReference type="SAM" id="MobiDB-lite"/>
    </source>
</evidence>
<dbReference type="AlphaFoldDB" id="A0A432YWE6"/>
<feature type="transmembrane region" description="Helical" evidence="2">
    <location>
        <begin position="6"/>
        <end position="26"/>
    </location>
</feature>
<name>A0A432YWE6_9GAMM</name>
<sequence>MDYGTWRGVFSLVILAIFIAIVFWAFSRRSKKQFDEAANSIFEDETSSTTNSDKPESKKDE</sequence>
<feature type="region of interest" description="Disordered" evidence="1">
    <location>
        <begin position="42"/>
        <end position="61"/>
    </location>
</feature>
<dbReference type="Proteomes" id="UP000288361">
    <property type="component" value="Unassembled WGS sequence"/>
</dbReference>
<gene>
    <name evidence="3" type="ORF">CWI73_01980</name>
</gene>
<accession>A0A432YWE6</accession>
<keyword evidence="2" id="KW-1133">Transmembrane helix</keyword>